<protein>
    <recommendedName>
        <fullName evidence="1">Methyltransferase domain-containing protein</fullName>
    </recommendedName>
</protein>
<evidence type="ECO:0000259" key="1">
    <source>
        <dbReference type="Pfam" id="PF13649"/>
    </source>
</evidence>
<dbReference type="CDD" id="cd02440">
    <property type="entry name" value="AdoMet_MTases"/>
    <property type="match status" value="1"/>
</dbReference>
<evidence type="ECO:0000313" key="2">
    <source>
        <dbReference type="EMBL" id="CAA9535515.1"/>
    </source>
</evidence>
<gene>
    <name evidence="2" type="ORF">AVDCRST_MAG59-201</name>
</gene>
<dbReference type="Pfam" id="PF13649">
    <property type="entry name" value="Methyltransf_25"/>
    <property type="match status" value="1"/>
</dbReference>
<proteinExistence type="predicted"/>
<sequence>MTTPGEIERVRRYYDRIADRYDEYVGHFEQRFFGDDRPWVCSQATGDVLEIAVGTGRNLPFYPPDVRLTGIDLTPAMLDIARRRAAALGRDVDLRVGDAQALDVPDAGFDTVVATLALCSVPDIRGAVAEVRRVLRPGGRFLLVEHVRSPVLPVRAVQRVLDPIFVRCYGDHLLRDPLDHLAAERFVVERVERAKWGIIERVAARKPAERPE</sequence>
<accession>A0A6J4TZ73</accession>
<dbReference type="InterPro" id="IPR041698">
    <property type="entry name" value="Methyltransf_25"/>
</dbReference>
<dbReference type="PANTHER" id="PTHR45036:SF1">
    <property type="entry name" value="METHYLTRANSFERASE LIKE 7A"/>
    <property type="match status" value="1"/>
</dbReference>
<dbReference type="AlphaFoldDB" id="A0A6J4TZ73"/>
<dbReference type="SUPFAM" id="SSF53335">
    <property type="entry name" value="S-adenosyl-L-methionine-dependent methyltransferases"/>
    <property type="match status" value="1"/>
</dbReference>
<reference evidence="2" key="1">
    <citation type="submission" date="2020-02" db="EMBL/GenBank/DDBJ databases">
        <authorList>
            <person name="Meier V. D."/>
        </authorList>
    </citation>
    <scope>NUCLEOTIDE SEQUENCE</scope>
    <source>
        <strain evidence="2">AVDCRST_MAG59</strain>
    </source>
</reference>
<organism evidence="2">
    <name type="scientific">uncultured Thermomicrobiales bacterium</name>
    <dbReference type="NCBI Taxonomy" id="1645740"/>
    <lineage>
        <taxon>Bacteria</taxon>
        <taxon>Pseudomonadati</taxon>
        <taxon>Thermomicrobiota</taxon>
        <taxon>Thermomicrobia</taxon>
        <taxon>Thermomicrobiales</taxon>
        <taxon>environmental samples</taxon>
    </lineage>
</organism>
<dbReference type="PANTHER" id="PTHR45036">
    <property type="entry name" value="METHYLTRANSFERASE LIKE 7B"/>
    <property type="match status" value="1"/>
</dbReference>
<name>A0A6J4TZ73_9BACT</name>
<feature type="domain" description="Methyltransferase" evidence="1">
    <location>
        <begin position="48"/>
        <end position="139"/>
    </location>
</feature>
<dbReference type="Gene3D" id="3.40.50.150">
    <property type="entry name" value="Vaccinia Virus protein VP39"/>
    <property type="match status" value="1"/>
</dbReference>
<dbReference type="InterPro" id="IPR052356">
    <property type="entry name" value="Thiol_S-MT"/>
</dbReference>
<dbReference type="EMBL" id="CADCWF010000011">
    <property type="protein sequence ID" value="CAA9535515.1"/>
    <property type="molecule type" value="Genomic_DNA"/>
</dbReference>
<dbReference type="InterPro" id="IPR029063">
    <property type="entry name" value="SAM-dependent_MTases_sf"/>
</dbReference>